<dbReference type="EnsemblMetazoa" id="ENSAATROPT015169">
    <property type="protein sequence ID" value="ENSAATROPP013638"/>
    <property type="gene ID" value="ENSAATROPG012347"/>
</dbReference>
<evidence type="ECO:0000313" key="2">
    <source>
        <dbReference type="Proteomes" id="UP000075880"/>
    </source>
</evidence>
<proteinExistence type="predicted"/>
<name>A0AAG5DSR1_ANOAO</name>
<keyword evidence="2" id="KW-1185">Reference proteome</keyword>
<evidence type="ECO:0000313" key="1">
    <source>
        <dbReference type="EnsemblMetazoa" id="ENSAATROPP013638"/>
    </source>
</evidence>
<accession>A0AAG5DSR1</accession>
<dbReference type="Proteomes" id="UP000075880">
    <property type="component" value="Unassembled WGS sequence"/>
</dbReference>
<organism evidence="1 2">
    <name type="scientific">Anopheles atroparvus</name>
    <name type="common">European mosquito</name>
    <dbReference type="NCBI Taxonomy" id="41427"/>
    <lineage>
        <taxon>Eukaryota</taxon>
        <taxon>Metazoa</taxon>
        <taxon>Ecdysozoa</taxon>
        <taxon>Arthropoda</taxon>
        <taxon>Hexapoda</taxon>
        <taxon>Insecta</taxon>
        <taxon>Pterygota</taxon>
        <taxon>Neoptera</taxon>
        <taxon>Endopterygota</taxon>
        <taxon>Diptera</taxon>
        <taxon>Nematocera</taxon>
        <taxon>Culicoidea</taxon>
        <taxon>Culicidae</taxon>
        <taxon>Anophelinae</taxon>
        <taxon>Anopheles</taxon>
    </lineage>
</organism>
<dbReference type="AlphaFoldDB" id="A0AAG5DSR1"/>
<protein>
    <submittedName>
        <fullName evidence="1">Uncharacterized protein</fullName>
    </submittedName>
</protein>
<reference evidence="1" key="1">
    <citation type="submission" date="2024-04" db="UniProtKB">
        <authorList>
            <consortium name="EnsemblMetazoa"/>
        </authorList>
    </citation>
    <scope>IDENTIFICATION</scope>
    <source>
        <strain evidence="1">EBRO</strain>
    </source>
</reference>
<sequence>MIITCELCAKQKKNAGTTFEKHLKKRSSLPRSWQSCPARTRCEGILPRAPEYSTNTLFHPRENTSHILDIKNNVYKIHTQSYFTGKGWPNATEMHASLCYCTSIYQTLLDTCFPTWDGWGV</sequence>